<feature type="domain" description="NYN" evidence="2">
    <location>
        <begin position="141"/>
        <end position="210"/>
    </location>
</feature>
<organism evidence="3 4">
    <name type="scientific">Helicobacter baculiformis</name>
    <dbReference type="NCBI Taxonomy" id="427351"/>
    <lineage>
        <taxon>Bacteria</taxon>
        <taxon>Pseudomonadati</taxon>
        <taxon>Campylobacterota</taxon>
        <taxon>Epsilonproteobacteria</taxon>
        <taxon>Campylobacterales</taxon>
        <taxon>Helicobacteraceae</taxon>
        <taxon>Helicobacter</taxon>
    </lineage>
</organism>
<dbReference type="Pfam" id="PF01936">
    <property type="entry name" value="NYN"/>
    <property type="match status" value="1"/>
</dbReference>
<protein>
    <submittedName>
        <fullName evidence="3">NYN domain-containing protein</fullName>
    </submittedName>
</protein>
<evidence type="ECO:0000259" key="2">
    <source>
        <dbReference type="Pfam" id="PF01936"/>
    </source>
</evidence>
<dbReference type="Gene3D" id="3.40.50.1010">
    <property type="entry name" value="5'-nuclease"/>
    <property type="match status" value="1"/>
</dbReference>
<dbReference type="RefSeq" id="WP_104751686.1">
    <property type="nucleotide sequence ID" value="NZ_FZMF01000004.1"/>
</dbReference>
<gene>
    <name evidence="3" type="ORF">ACFOPX_01175</name>
</gene>
<dbReference type="InterPro" id="IPR021139">
    <property type="entry name" value="NYN"/>
</dbReference>
<comment type="caution">
    <text evidence="3">The sequence shown here is derived from an EMBL/GenBank/DDBJ whole genome shotgun (WGS) entry which is preliminary data.</text>
</comment>
<proteinExistence type="predicted"/>
<sequence>MEKLAIFVDWENLRIELETIQRHHKEFGERFFNFNNHDHLHAFFRAFMEKDEVLMDDKIFLYVSTPLKEWEGQILDHSMDGYKLERYKQENPEEYKEARRKSDITKIFNQEMRLSGFFEVRQVKLKVEFEERLNEEYVKEINKSVKMPTIKPRLKQKQADTYLAADVVKVSCKDWADKILLFSKDTDMVPPLEYAKQEGRKVFVAHVTESGNFVPNALREVVGKVGIRQKTIKEILSHIPKGATRLPAEKTHPNAPFNPLKNAFKQ</sequence>
<accession>A0ABV7ZF23</accession>
<evidence type="ECO:0000256" key="1">
    <source>
        <dbReference type="SAM" id="MobiDB-lite"/>
    </source>
</evidence>
<dbReference type="EMBL" id="JBHRZO010000005">
    <property type="protein sequence ID" value="MFC3847148.1"/>
    <property type="molecule type" value="Genomic_DNA"/>
</dbReference>
<feature type="region of interest" description="Disordered" evidence="1">
    <location>
        <begin position="245"/>
        <end position="266"/>
    </location>
</feature>
<evidence type="ECO:0000313" key="4">
    <source>
        <dbReference type="Proteomes" id="UP001595783"/>
    </source>
</evidence>
<evidence type="ECO:0000313" key="3">
    <source>
        <dbReference type="EMBL" id="MFC3847148.1"/>
    </source>
</evidence>
<name>A0ABV7ZF23_9HELI</name>
<dbReference type="Proteomes" id="UP001595783">
    <property type="component" value="Unassembled WGS sequence"/>
</dbReference>
<keyword evidence="4" id="KW-1185">Reference proteome</keyword>
<reference evidence="4" key="1">
    <citation type="journal article" date="2019" name="Int. J. Syst. Evol. Microbiol.">
        <title>The Global Catalogue of Microorganisms (GCM) 10K type strain sequencing project: providing services to taxonomists for standard genome sequencing and annotation.</title>
        <authorList>
            <consortium name="The Broad Institute Genomics Platform"/>
            <consortium name="The Broad Institute Genome Sequencing Center for Infectious Disease"/>
            <person name="Wu L."/>
            <person name="Ma J."/>
        </authorList>
    </citation>
    <scope>NUCLEOTIDE SEQUENCE [LARGE SCALE GENOMIC DNA]</scope>
    <source>
        <strain evidence="4">CCUG 53816</strain>
    </source>
</reference>